<keyword evidence="4 5" id="KW-0663">Pyridoxal phosphate</keyword>
<dbReference type="OrthoDB" id="9774495at2"/>
<evidence type="ECO:0000256" key="1">
    <source>
        <dbReference type="ARBA" id="ARBA00001933"/>
    </source>
</evidence>
<proteinExistence type="inferred from homology"/>
<comment type="catalytic activity">
    <reaction evidence="5">
        <text>L-allo-threonine = acetaldehyde + glycine</text>
        <dbReference type="Rhea" id="RHEA:26209"/>
        <dbReference type="ChEBI" id="CHEBI:15343"/>
        <dbReference type="ChEBI" id="CHEBI:57305"/>
        <dbReference type="ChEBI" id="CHEBI:58585"/>
        <dbReference type="EC" id="4.1.2.48"/>
    </reaction>
</comment>
<reference evidence="7 8" key="1">
    <citation type="submission" date="2015-03" db="EMBL/GenBank/DDBJ databases">
        <title>Draft genome sequence of Elstera litoralis.</title>
        <authorList>
            <person name="Rahalkar M.C."/>
            <person name="Dhakephalkar P.K."/>
            <person name="Pore S.D."/>
            <person name="Arora P."/>
            <person name="Kapse N.G."/>
            <person name="Pandit P.S."/>
        </authorList>
    </citation>
    <scope>NUCLEOTIDE SEQUENCE [LARGE SCALE GENOMIC DNA]</scope>
    <source>
        <strain evidence="7 8">Dia-1</strain>
    </source>
</reference>
<comment type="cofactor">
    <cofactor evidence="1 5">
        <name>pyridoxal 5'-phosphate</name>
        <dbReference type="ChEBI" id="CHEBI:597326"/>
    </cofactor>
</comment>
<dbReference type="Gene3D" id="3.90.1150.10">
    <property type="entry name" value="Aspartate Aminotransferase, domain 1"/>
    <property type="match status" value="1"/>
</dbReference>
<comment type="function">
    <text evidence="5">Catalyzes the cleavage of L-allo-threonine and L-threonine to glycine and acetaldehyde.</text>
</comment>
<comment type="subunit">
    <text evidence="3">Homotetramer.</text>
</comment>
<dbReference type="InterPro" id="IPR001597">
    <property type="entry name" value="ArAA_b-elim_lyase/Thr_aldolase"/>
</dbReference>
<evidence type="ECO:0000256" key="3">
    <source>
        <dbReference type="ARBA" id="ARBA00011881"/>
    </source>
</evidence>
<evidence type="ECO:0000259" key="6">
    <source>
        <dbReference type="Pfam" id="PF01212"/>
    </source>
</evidence>
<evidence type="ECO:0000313" key="7">
    <source>
        <dbReference type="EMBL" id="KJV10097.1"/>
    </source>
</evidence>
<dbReference type="EC" id="4.1.2.48" evidence="5"/>
<dbReference type="Pfam" id="PF01212">
    <property type="entry name" value="Beta_elim_lyase"/>
    <property type="match status" value="1"/>
</dbReference>
<dbReference type="InterPro" id="IPR015422">
    <property type="entry name" value="PyrdxlP-dep_Trfase_small"/>
</dbReference>
<dbReference type="PANTHER" id="PTHR48097">
    <property type="entry name" value="L-THREONINE ALDOLASE-RELATED"/>
    <property type="match status" value="1"/>
</dbReference>
<gene>
    <name evidence="7" type="ORF">VZ95_07245</name>
</gene>
<name>A0A0F3IU03_9PROT</name>
<dbReference type="PANTHER" id="PTHR48097:SF5">
    <property type="entry name" value="LOW SPECIFICITY L-THREONINE ALDOLASE"/>
    <property type="match status" value="1"/>
</dbReference>
<keyword evidence="8" id="KW-1185">Reference proteome</keyword>
<dbReference type="InterPro" id="IPR026273">
    <property type="entry name" value="Low_specificity_L-TA_bact"/>
</dbReference>
<feature type="domain" description="Aromatic amino acid beta-eliminating lyase/threonine aldolase" evidence="6">
    <location>
        <begin position="3"/>
        <end position="293"/>
    </location>
</feature>
<organism evidence="7 8">
    <name type="scientific">Elstera litoralis</name>
    <dbReference type="NCBI Taxonomy" id="552518"/>
    <lineage>
        <taxon>Bacteria</taxon>
        <taxon>Pseudomonadati</taxon>
        <taxon>Pseudomonadota</taxon>
        <taxon>Alphaproteobacteria</taxon>
        <taxon>Rhodospirillales</taxon>
        <taxon>Rhodospirillaceae</taxon>
        <taxon>Elstera</taxon>
    </lineage>
</organism>
<comment type="caution">
    <text evidence="7">The sequence shown here is derived from an EMBL/GenBank/DDBJ whole genome shotgun (WGS) entry which is preliminary data.</text>
</comment>
<dbReference type="PIRSF" id="PIRSF038940">
    <property type="entry name" value="Low_specificity_LTA"/>
    <property type="match status" value="1"/>
</dbReference>
<comment type="similarity">
    <text evidence="2 5">Belongs to the threonine aldolase family.</text>
</comment>
<evidence type="ECO:0000256" key="4">
    <source>
        <dbReference type="ARBA" id="ARBA00022898"/>
    </source>
</evidence>
<comment type="catalytic activity">
    <reaction evidence="5">
        <text>L-threonine = acetaldehyde + glycine</text>
        <dbReference type="Rhea" id="RHEA:19625"/>
        <dbReference type="ChEBI" id="CHEBI:15343"/>
        <dbReference type="ChEBI" id="CHEBI:57305"/>
        <dbReference type="ChEBI" id="CHEBI:57926"/>
        <dbReference type="EC" id="4.1.2.48"/>
    </reaction>
</comment>
<dbReference type="GO" id="GO:0008732">
    <property type="term" value="F:L-allo-threonine aldolase activity"/>
    <property type="evidence" value="ECO:0007669"/>
    <property type="project" value="RHEA"/>
</dbReference>
<dbReference type="Proteomes" id="UP000033774">
    <property type="component" value="Unassembled WGS sequence"/>
</dbReference>
<protein>
    <recommendedName>
        <fullName evidence="5">L-threonine aldolase</fullName>
        <ecNumber evidence="5">4.1.2.48</ecNumber>
    </recommendedName>
</protein>
<evidence type="ECO:0000256" key="5">
    <source>
        <dbReference type="PIRNR" id="PIRNR038940"/>
    </source>
</evidence>
<dbReference type="PATRIC" id="fig|552518.3.peg.627"/>
<dbReference type="InterPro" id="IPR015424">
    <property type="entry name" value="PyrdxlP-dep_Trfase"/>
</dbReference>
<sequence>MNFASDNVAPVPQEILEAIAVANQSSAMPYGADDMTALALRRFRELFECDLEMIAVATGTAANALALACICPPWGEIYCHADAHITENECGAPEFFTNGAKLVHIQGEHGKITPEGLSRTLALTAPGNPQKTQPAALSLSQATECGTLYQPDEIRTLTEIAHAHGLKVHMDGARFANAVATLATAPSEITWEAGVDVLSFGATKNGAMAAEAVLFFDPALASEAAFRRKRGGHLFSKMRFLSAQLAASLADGRWLSWANQANLMAERMVSGLLRVPGTRLLYPREANEVFVTVPEGVADGLEAEGIGFYRWGGAGSSDLRFVTNWGTKPEDVDYLVDRALMHAARGGRG</sequence>
<evidence type="ECO:0000256" key="2">
    <source>
        <dbReference type="ARBA" id="ARBA00006966"/>
    </source>
</evidence>
<accession>A0A0F3IU03</accession>
<dbReference type="InterPro" id="IPR015421">
    <property type="entry name" value="PyrdxlP-dep_Trfase_major"/>
</dbReference>
<evidence type="ECO:0000313" key="8">
    <source>
        <dbReference type="Proteomes" id="UP000033774"/>
    </source>
</evidence>
<dbReference type="GO" id="GO:0006567">
    <property type="term" value="P:L-threonine catabolic process"/>
    <property type="evidence" value="ECO:0007669"/>
    <property type="project" value="UniProtKB-UniRule"/>
</dbReference>
<dbReference type="SUPFAM" id="SSF53383">
    <property type="entry name" value="PLP-dependent transferases"/>
    <property type="match status" value="1"/>
</dbReference>
<dbReference type="Gene3D" id="3.40.640.10">
    <property type="entry name" value="Type I PLP-dependent aspartate aminotransferase-like (Major domain)"/>
    <property type="match status" value="1"/>
</dbReference>
<dbReference type="AlphaFoldDB" id="A0A0F3IU03"/>
<keyword evidence="5" id="KW-0456">Lyase</keyword>
<dbReference type="EMBL" id="LAJY01000156">
    <property type="protein sequence ID" value="KJV10097.1"/>
    <property type="molecule type" value="Genomic_DNA"/>
</dbReference>